<evidence type="ECO:0000256" key="1">
    <source>
        <dbReference type="SAM" id="MobiDB-lite"/>
    </source>
</evidence>
<dbReference type="RefSeq" id="WP_200280123.1">
    <property type="nucleotide sequence ID" value="NZ_JAENII010000009.1"/>
</dbReference>
<proteinExistence type="predicted"/>
<organism evidence="2 3">
    <name type="scientific">Haloferula rosea</name>
    <dbReference type="NCBI Taxonomy" id="490093"/>
    <lineage>
        <taxon>Bacteria</taxon>
        <taxon>Pseudomonadati</taxon>
        <taxon>Verrucomicrobiota</taxon>
        <taxon>Verrucomicrobiia</taxon>
        <taxon>Verrucomicrobiales</taxon>
        <taxon>Verrucomicrobiaceae</taxon>
        <taxon>Haloferula</taxon>
    </lineage>
</organism>
<name>A0A934RET5_9BACT</name>
<dbReference type="PROSITE" id="PS51257">
    <property type="entry name" value="PROKAR_LIPOPROTEIN"/>
    <property type="match status" value="1"/>
</dbReference>
<reference evidence="2" key="1">
    <citation type="submission" date="2021-01" db="EMBL/GenBank/DDBJ databases">
        <title>Modified the classification status of verrucomicrobia.</title>
        <authorList>
            <person name="Feng X."/>
        </authorList>
    </citation>
    <scope>NUCLEOTIDE SEQUENCE</scope>
    <source>
        <strain evidence="2">KCTC 22201</strain>
    </source>
</reference>
<dbReference type="AlphaFoldDB" id="A0A934RET5"/>
<dbReference type="Proteomes" id="UP000658278">
    <property type="component" value="Unassembled WGS sequence"/>
</dbReference>
<protein>
    <recommendedName>
        <fullName evidence="4">Glycine zipper domain-containing protein</fullName>
    </recommendedName>
</protein>
<evidence type="ECO:0008006" key="4">
    <source>
        <dbReference type="Google" id="ProtNLM"/>
    </source>
</evidence>
<keyword evidence="3" id="KW-1185">Reference proteome</keyword>
<evidence type="ECO:0000313" key="3">
    <source>
        <dbReference type="Proteomes" id="UP000658278"/>
    </source>
</evidence>
<sequence length="151" mass="15502">MNVKQYAALGLAIMGMASCTTYQQQAGLIGGVAGAAAGAAFGDDSQDVIAGAAAGAALGAGAAAVHENHVRKRDYARYGIPAPEDNPPAGGSGGAPPPPKQESTEYPVAQRTSDPNEVLSPYPPHHRINVEGFKSGQLARDPKNQKIFRIP</sequence>
<feature type="region of interest" description="Disordered" evidence="1">
    <location>
        <begin position="74"/>
        <end position="151"/>
    </location>
</feature>
<accession>A0A934RET5</accession>
<evidence type="ECO:0000313" key="2">
    <source>
        <dbReference type="EMBL" id="MBK1827874.1"/>
    </source>
</evidence>
<dbReference type="EMBL" id="JAENII010000009">
    <property type="protein sequence ID" value="MBK1827874.1"/>
    <property type="molecule type" value="Genomic_DNA"/>
</dbReference>
<gene>
    <name evidence="2" type="ORF">JIN81_12655</name>
</gene>
<comment type="caution">
    <text evidence="2">The sequence shown here is derived from an EMBL/GenBank/DDBJ whole genome shotgun (WGS) entry which is preliminary data.</text>
</comment>